<comment type="caution">
    <text evidence="1">The sequence shown here is derived from an EMBL/GenBank/DDBJ whole genome shotgun (WGS) entry which is preliminary data.</text>
</comment>
<dbReference type="Proteomes" id="UP000076858">
    <property type="component" value="Unassembled WGS sequence"/>
</dbReference>
<reference evidence="1 2" key="1">
    <citation type="submission" date="2016-03" db="EMBL/GenBank/DDBJ databases">
        <title>EvidentialGene: Evidence-directed Construction of Genes on Genomes.</title>
        <authorList>
            <person name="Gilbert D.G."/>
            <person name="Choi J.-H."/>
            <person name="Mockaitis K."/>
            <person name="Colbourne J."/>
            <person name="Pfrender M."/>
        </authorList>
    </citation>
    <scope>NUCLEOTIDE SEQUENCE [LARGE SCALE GENOMIC DNA]</scope>
    <source>
        <strain evidence="1 2">Xinb3</strain>
        <tissue evidence="1">Complete organism</tissue>
    </source>
</reference>
<accession>A0A164IQL0</accession>
<gene>
    <name evidence="1" type="ORF">APZ42_001807</name>
</gene>
<feature type="non-terminal residue" evidence="1">
    <location>
        <position position="1"/>
    </location>
</feature>
<evidence type="ECO:0000313" key="1">
    <source>
        <dbReference type="EMBL" id="KZS01515.1"/>
    </source>
</evidence>
<sequence length="87" mass="10054">SDEVPHSQRPKQSLDAGLVFLQRTRGTLPQHYCAKCLRENLPKWMGLVQYPVRCVYTKDLTVLATLAICFTFPGNSFRLFWLGFYDV</sequence>
<name>A0A164IQL0_9CRUS</name>
<organism evidence="1 2">
    <name type="scientific">Daphnia magna</name>
    <dbReference type="NCBI Taxonomy" id="35525"/>
    <lineage>
        <taxon>Eukaryota</taxon>
        <taxon>Metazoa</taxon>
        <taxon>Ecdysozoa</taxon>
        <taxon>Arthropoda</taxon>
        <taxon>Crustacea</taxon>
        <taxon>Branchiopoda</taxon>
        <taxon>Diplostraca</taxon>
        <taxon>Cladocera</taxon>
        <taxon>Anomopoda</taxon>
        <taxon>Daphniidae</taxon>
        <taxon>Daphnia</taxon>
    </lineage>
</organism>
<protein>
    <submittedName>
        <fullName evidence="1">Glutamate-gated chloride channel</fullName>
    </submittedName>
</protein>
<proteinExistence type="predicted"/>
<keyword evidence="2" id="KW-1185">Reference proteome</keyword>
<dbReference type="AlphaFoldDB" id="A0A164IQL0"/>
<dbReference type="EMBL" id="LRGB01006698">
    <property type="protein sequence ID" value="KZS01515.1"/>
    <property type="molecule type" value="Genomic_DNA"/>
</dbReference>
<evidence type="ECO:0000313" key="2">
    <source>
        <dbReference type="Proteomes" id="UP000076858"/>
    </source>
</evidence>